<sequence>FCMAHLGAGKHSEALWQEYKKLCCKACNKGYSLLASGATALETVTDVIAVLENSPLTNAGYGSNLTWDGHVECDASVMDGCTLHYGAVGAVPGVKNPVKLAHHICKKQSCNALALGRVPPSLLVGNGARKWAEQAELTTVHSRRLISDKALKQYHHYKKKVERYQIHTDKILTPLDTVGAVCVDAYGDVAAACSSGGLALKHPGRVGQAATYGCGCWASNGTSHVPSVATCTSGCGEYLVRTMLAREAALEVQKNSCSVTGLHKVMKTKFMESPFLHGVEEKIGGLILLKCFPNDETGEFVWTHSSKTMCVSYMSDAERRP</sequence>
<dbReference type="PANTHER" id="PTHR10188">
    <property type="entry name" value="L-ASPARAGINASE"/>
    <property type="match status" value="1"/>
</dbReference>
<protein>
    <recommendedName>
        <fullName evidence="6">Threonine aspartase 1</fullName>
    </recommendedName>
</protein>
<evidence type="ECO:0008006" key="6">
    <source>
        <dbReference type="Google" id="ProtNLM"/>
    </source>
</evidence>
<keyword evidence="5" id="KW-1185">Reference proteome</keyword>
<dbReference type="InterPro" id="IPR000246">
    <property type="entry name" value="Peptidase_T2"/>
</dbReference>
<dbReference type="Gene3D" id="3.60.20.30">
    <property type="entry name" value="(Glycosyl)asparaginase"/>
    <property type="match status" value="1"/>
</dbReference>
<proteinExistence type="inferred from homology"/>
<dbReference type="EMBL" id="KK852747">
    <property type="protein sequence ID" value="KDR17252.1"/>
    <property type="molecule type" value="Genomic_DNA"/>
</dbReference>
<dbReference type="CDD" id="cd04514">
    <property type="entry name" value="Taspase1_like"/>
    <property type="match status" value="1"/>
</dbReference>
<evidence type="ECO:0000256" key="3">
    <source>
        <dbReference type="PIRSR" id="PIRSR600246-3"/>
    </source>
</evidence>
<comment type="similarity">
    <text evidence="1">Belongs to the Ntn-hydrolase family.</text>
</comment>
<gene>
    <name evidence="4" type="ORF">L798_08817</name>
</gene>
<dbReference type="InParanoid" id="A0A067RBR6"/>
<name>A0A067RBR6_ZOONE</name>
<evidence type="ECO:0000313" key="5">
    <source>
        <dbReference type="Proteomes" id="UP000027135"/>
    </source>
</evidence>
<evidence type="ECO:0000313" key="4">
    <source>
        <dbReference type="EMBL" id="KDR17252.1"/>
    </source>
</evidence>
<dbReference type="GO" id="GO:0051604">
    <property type="term" value="P:protein maturation"/>
    <property type="evidence" value="ECO:0007669"/>
    <property type="project" value="TreeGrafter"/>
</dbReference>
<feature type="active site" description="Nucleophile" evidence="2">
    <location>
        <position position="177"/>
    </location>
</feature>
<dbReference type="AlphaFoldDB" id="A0A067RBR6"/>
<dbReference type="PANTHER" id="PTHR10188:SF8">
    <property type="entry name" value="THREONINE ASPARTASE 1"/>
    <property type="match status" value="1"/>
</dbReference>
<dbReference type="OMA" id="RLWCAFT"/>
<evidence type="ECO:0000256" key="1">
    <source>
        <dbReference type="ARBA" id="ARBA00010872"/>
    </source>
</evidence>
<reference evidence="4 5" key="1">
    <citation type="journal article" date="2014" name="Nat. Commun.">
        <title>Molecular traces of alternative social organization in a termite genome.</title>
        <authorList>
            <person name="Terrapon N."/>
            <person name="Li C."/>
            <person name="Robertson H.M."/>
            <person name="Ji L."/>
            <person name="Meng X."/>
            <person name="Booth W."/>
            <person name="Chen Z."/>
            <person name="Childers C.P."/>
            <person name="Glastad K.M."/>
            <person name="Gokhale K."/>
            <person name="Gowin J."/>
            <person name="Gronenberg W."/>
            <person name="Hermansen R.A."/>
            <person name="Hu H."/>
            <person name="Hunt B.G."/>
            <person name="Huylmans A.K."/>
            <person name="Khalil S.M."/>
            <person name="Mitchell R.D."/>
            <person name="Munoz-Torres M.C."/>
            <person name="Mustard J.A."/>
            <person name="Pan H."/>
            <person name="Reese J.T."/>
            <person name="Scharf M.E."/>
            <person name="Sun F."/>
            <person name="Vogel H."/>
            <person name="Xiao J."/>
            <person name="Yang W."/>
            <person name="Yang Z."/>
            <person name="Yang Z."/>
            <person name="Zhou J."/>
            <person name="Zhu J."/>
            <person name="Brent C.S."/>
            <person name="Elsik C.G."/>
            <person name="Goodisman M.A."/>
            <person name="Liberles D.A."/>
            <person name="Roe R.M."/>
            <person name="Vargo E.L."/>
            <person name="Vilcinskas A."/>
            <person name="Wang J."/>
            <person name="Bornberg-Bauer E."/>
            <person name="Korb J."/>
            <person name="Zhang G."/>
            <person name="Liebig J."/>
        </authorList>
    </citation>
    <scope>NUCLEOTIDE SEQUENCE [LARGE SCALE GENOMIC DNA]</scope>
    <source>
        <tissue evidence="4">Whole organism</tissue>
    </source>
</reference>
<dbReference type="GO" id="GO:0004298">
    <property type="term" value="F:threonine-type endopeptidase activity"/>
    <property type="evidence" value="ECO:0007669"/>
    <property type="project" value="InterPro"/>
</dbReference>
<dbReference type="InterPro" id="IPR037464">
    <property type="entry name" value="Taspase1"/>
</dbReference>
<dbReference type="FunCoup" id="A0A067RBR6">
    <property type="interactions" value="153"/>
</dbReference>
<feature type="site" description="Cleavage; by autolysis" evidence="3">
    <location>
        <begin position="176"/>
        <end position="177"/>
    </location>
</feature>
<dbReference type="InterPro" id="IPR029055">
    <property type="entry name" value="Ntn_hydrolases_N"/>
</dbReference>
<organism evidence="4 5">
    <name type="scientific">Zootermopsis nevadensis</name>
    <name type="common">Dampwood termite</name>
    <dbReference type="NCBI Taxonomy" id="136037"/>
    <lineage>
        <taxon>Eukaryota</taxon>
        <taxon>Metazoa</taxon>
        <taxon>Ecdysozoa</taxon>
        <taxon>Arthropoda</taxon>
        <taxon>Hexapoda</taxon>
        <taxon>Insecta</taxon>
        <taxon>Pterygota</taxon>
        <taxon>Neoptera</taxon>
        <taxon>Polyneoptera</taxon>
        <taxon>Dictyoptera</taxon>
        <taxon>Blattodea</taxon>
        <taxon>Blattoidea</taxon>
        <taxon>Termitoidae</taxon>
        <taxon>Termopsidae</taxon>
        <taxon>Zootermopsis</taxon>
    </lineage>
</organism>
<dbReference type="Proteomes" id="UP000027135">
    <property type="component" value="Unassembled WGS sequence"/>
</dbReference>
<dbReference type="eggNOG" id="KOG1592">
    <property type="taxonomic scope" value="Eukaryota"/>
</dbReference>
<dbReference type="SUPFAM" id="SSF56235">
    <property type="entry name" value="N-terminal nucleophile aminohydrolases (Ntn hydrolases)"/>
    <property type="match status" value="1"/>
</dbReference>
<dbReference type="STRING" id="136037.A0A067RBR6"/>
<dbReference type="GO" id="GO:0005737">
    <property type="term" value="C:cytoplasm"/>
    <property type="evidence" value="ECO:0007669"/>
    <property type="project" value="TreeGrafter"/>
</dbReference>
<dbReference type="Pfam" id="PF01112">
    <property type="entry name" value="Asparaginase_2"/>
    <property type="match status" value="1"/>
</dbReference>
<feature type="non-terminal residue" evidence="4">
    <location>
        <position position="321"/>
    </location>
</feature>
<evidence type="ECO:0000256" key="2">
    <source>
        <dbReference type="PIRSR" id="PIRSR600246-1"/>
    </source>
</evidence>
<feature type="non-terminal residue" evidence="4">
    <location>
        <position position="1"/>
    </location>
</feature>
<accession>A0A067RBR6</accession>